<dbReference type="EMBL" id="JEMT01029321">
    <property type="protein sequence ID" value="EXX52286.1"/>
    <property type="molecule type" value="Genomic_DNA"/>
</dbReference>
<comment type="subcellular location">
    <subcellularLocation>
        <location evidence="1">Membrane</location>
        <topology evidence="1">Multi-pass membrane protein</topology>
    </subcellularLocation>
</comment>
<dbReference type="AlphaFoldDB" id="A0A015JYQ9"/>
<evidence type="ECO:0000313" key="10">
    <source>
        <dbReference type="Proteomes" id="UP000022910"/>
    </source>
</evidence>
<feature type="transmembrane region" description="Helical" evidence="7">
    <location>
        <begin position="842"/>
        <end position="860"/>
    </location>
</feature>
<dbReference type="InterPro" id="IPR005821">
    <property type="entry name" value="Ion_trans_dom"/>
</dbReference>
<evidence type="ECO:0000256" key="4">
    <source>
        <dbReference type="ARBA" id="ARBA00022989"/>
    </source>
</evidence>
<dbReference type="SUPFAM" id="SSF82171">
    <property type="entry name" value="DPP6 N-terminal domain-like"/>
    <property type="match status" value="1"/>
</dbReference>
<keyword evidence="4 7" id="KW-1133">Transmembrane helix</keyword>
<keyword evidence="6" id="KW-0175">Coiled coil</keyword>
<dbReference type="PANTHER" id="PTHR10582">
    <property type="entry name" value="TRANSIENT RECEPTOR POTENTIAL ION CHANNEL PROTEIN"/>
    <property type="match status" value="1"/>
</dbReference>
<evidence type="ECO:0000256" key="7">
    <source>
        <dbReference type="SAM" id="Phobius"/>
    </source>
</evidence>
<feature type="transmembrane region" description="Helical" evidence="7">
    <location>
        <begin position="681"/>
        <end position="710"/>
    </location>
</feature>
<feature type="transmembrane region" description="Helical" evidence="7">
    <location>
        <begin position="811"/>
        <end position="830"/>
    </location>
</feature>
<dbReference type="PANTHER" id="PTHR10582:SF2">
    <property type="entry name" value="INACTIVE"/>
    <property type="match status" value="1"/>
</dbReference>
<dbReference type="Gene3D" id="2.130.10.10">
    <property type="entry name" value="YVTN repeat-like/Quinoprotein amine dehydrogenase"/>
    <property type="match status" value="1"/>
</dbReference>
<dbReference type="Pfam" id="PF00520">
    <property type="entry name" value="Ion_trans"/>
    <property type="match status" value="1"/>
</dbReference>
<protein>
    <recommendedName>
        <fullName evidence="8">Ion transport domain-containing protein</fullName>
    </recommendedName>
</protein>
<dbReference type="HOGENOM" id="CLU_010229_1_0_1"/>
<evidence type="ECO:0000313" key="9">
    <source>
        <dbReference type="EMBL" id="EXX52286.1"/>
    </source>
</evidence>
<proteinExistence type="predicted"/>
<feature type="transmembrane region" description="Helical" evidence="7">
    <location>
        <begin position="905"/>
        <end position="925"/>
    </location>
</feature>
<dbReference type="GO" id="GO:0005886">
    <property type="term" value="C:plasma membrane"/>
    <property type="evidence" value="ECO:0007669"/>
    <property type="project" value="TreeGrafter"/>
</dbReference>
<sequence>MDNISVKINDDANKIEIDVDKIEIDVDKNDVDKIFTFDDIDDINDDKIFTFDDERHNGKPITRIEISPNGNYLITYSEEDRSIVGWNVEDKDKVQLKFDKTVKIDEDNQDEIRSLCVSDDKKLCRIYKKSNYLDSKFDIIDMNNKDKEIALSFDGKLYAILYCTFNLKGEFILYRYSKEKTRFKYRKIIWIYSTQTKNNKWECKRFYEIPKNYELISISKYDKVYLFSYSNDYIYEWNINTEKSVKIFDNNKDKNKIKTENIRIFSNEKFNILKVNDKIIVYSIELGIPIASLDINDDIQLYNFMNYTGLFLPSLFYYTPDKEIKYCWNSKYKNWFNKPLFDEQTDKPTGEPTDEPTDEQTKFVFGILNERVWKSKFYENMSKTKVIECETYKHLNVHLFDPYMDTVSTLFQKDTRDNKKKLTESIENLIKWEIYADFGKIRLEVFKKINTEWELISTRIENHPYLSYYNGDLIASSLFNNNDIVILTTLGIFIYTFSENNKSISLNYFYFMNADYYSTVEEMYKKIFSKSTLPLPNYDSFRLNGWASDVINNKSSLLKYGVDLLTFAIKEHKLELIDDIYKKCMTYFKEDPMNNKSFLSIITSAMPLLDEYYPEYILKYSSETNMIIDSSFYSIEHQNKNLHLYSFFQSPQIANLSKSLLWTKYYYKFYKLDRKTRKTNLFILLIIYYAIQVLMLLLTLPLYLATFYILSKYNFINNIYTPDAFSFIYFRTVKEFEYYFRKYIKDITTTPTIIFMIPYINFVNYSKDYNWFLELIRPQPSPFTKTINRSIYKTWNGEALINFKWNAYGKYFYAMIWILFMALLGCFTAAATIPKQYINEEVRQQLFIVSIIFGFIHLILEIRQFFYNITKWFYNFWNIFDIIAYVLSIYTSIYWLQTNDKNNNYLIQLLSFSCLFLDIKFLLFFRAFEYFGVYFAIIISVGKKIFSFLLVLFIIIISFAHAFYILLSPRSGYSLEQYNINSDDPNNPWKLAPSYNQIIDNDGNINSNPSMIQTPDKNTNMFIDIRTSLFAMYLFLAGDSSALSNWEYTDNPSIAILIILFSLLVVIYLMNLLIGLLNMEIGEDNNRVSYLIQKAEILAEIELFYLLPHQRRWQTWFPEVIHYYADVDKTRIEIERLIKEDKWDTKEFEMHERLLEKLQIKCNTIDNKVMEKLSALEKLEKSYHEKLEKLDKLETLEKSYCEKLDKLEKLDKIEKLLEEMHAK</sequence>
<feature type="coiled-coil region" evidence="6">
    <location>
        <begin position="1173"/>
        <end position="1210"/>
    </location>
</feature>
<evidence type="ECO:0000256" key="3">
    <source>
        <dbReference type="ARBA" id="ARBA00022737"/>
    </source>
</evidence>
<feature type="transmembrane region" description="Helical" evidence="7">
    <location>
        <begin position="1054"/>
        <end position="1077"/>
    </location>
</feature>
<evidence type="ECO:0000259" key="8">
    <source>
        <dbReference type="Pfam" id="PF00520"/>
    </source>
</evidence>
<keyword evidence="3" id="KW-0677">Repeat</keyword>
<feature type="transmembrane region" description="Helical" evidence="7">
    <location>
        <begin position="872"/>
        <end position="893"/>
    </location>
</feature>
<keyword evidence="10" id="KW-1185">Reference proteome</keyword>
<comment type="caution">
    <text evidence="9">The sequence shown here is derived from an EMBL/GenBank/DDBJ whole genome shotgun (WGS) entry which is preliminary data.</text>
</comment>
<dbReference type="Proteomes" id="UP000022910">
    <property type="component" value="Unassembled WGS sequence"/>
</dbReference>
<dbReference type="STRING" id="1432141.A0A015JYQ9"/>
<organism evidence="9 10">
    <name type="scientific">Rhizophagus irregularis (strain DAOM 197198w)</name>
    <name type="common">Glomus intraradices</name>
    <dbReference type="NCBI Taxonomy" id="1432141"/>
    <lineage>
        <taxon>Eukaryota</taxon>
        <taxon>Fungi</taxon>
        <taxon>Fungi incertae sedis</taxon>
        <taxon>Mucoromycota</taxon>
        <taxon>Glomeromycotina</taxon>
        <taxon>Glomeromycetes</taxon>
        <taxon>Glomerales</taxon>
        <taxon>Glomeraceae</taxon>
        <taxon>Rhizophagus</taxon>
    </lineage>
</organism>
<name>A0A015JYQ9_RHIIW</name>
<accession>A0A015JYQ9</accession>
<reference evidence="9 10" key="1">
    <citation type="submission" date="2014-02" db="EMBL/GenBank/DDBJ databases">
        <title>Single nucleus genome sequencing reveals high similarity among nuclei of an endomycorrhizal fungus.</title>
        <authorList>
            <person name="Lin K."/>
            <person name="Geurts R."/>
            <person name="Zhang Z."/>
            <person name="Limpens E."/>
            <person name="Saunders D.G."/>
            <person name="Mu D."/>
            <person name="Pang E."/>
            <person name="Cao H."/>
            <person name="Cha H."/>
            <person name="Lin T."/>
            <person name="Zhou Q."/>
            <person name="Shang Y."/>
            <person name="Li Y."/>
            <person name="Ivanov S."/>
            <person name="Sharma T."/>
            <person name="Velzen R.V."/>
            <person name="Ruijter N.D."/>
            <person name="Aanen D.K."/>
            <person name="Win J."/>
            <person name="Kamoun S."/>
            <person name="Bisseling T."/>
            <person name="Huang S."/>
        </authorList>
    </citation>
    <scope>NUCLEOTIDE SEQUENCE [LARGE SCALE GENOMIC DNA]</scope>
    <source>
        <strain evidence="10">DAOM197198w</strain>
    </source>
</reference>
<gene>
    <name evidence="9" type="ORF">RirG_254340</name>
</gene>
<dbReference type="InterPro" id="IPR015943">
    <property type="entry name" value="WD40/YVTN_repeat-like_dom_sf"/>
</dbReference>
<evidence type="ECO:0000256" key="6">
    <source>
        <dbReference type="SAM" id="Coils"/>
    </source>
</evidence>
<dbReference type="OrthoDB" id="2419826at2759"/>
<evidence type="ECO:0000256" key="1">
    <source>
        <dbReference type="ARBA" id="ARBA00004141"/>
    </source>
</evidence>
<feature type="transmembrane region" description="Helical" evidence="7">
    <location>
        <begin position="945"/>
        <end position="967"/>
    </location>
</feature>
<dbReference type="GO" id="GO:0098703">
    <property type="term" value="P:calcium ion import across plasma membrane"/>
    <property type="evidence" value="ECO:0007669"/>
    <property type="project" value="TreeGrafter"/>
</dbReference>
<dbReference type="GO" id="GO:0005216">
    <property type="term" value="F:monoatomic ion channel activity"/>
    <property type="evidence" value="ECO:0007669"/>
    <property type="project" value="InterPro"/>
</dbReference>
<dbReference type="InterPro" id="IPR024862">
    <property type="entry name" value="TRPV"/>
</dbReference>
<keyword evidence="2 7" id="KW-0812">Transmembrane</keyword>
<evidence type="ECO:0000256" key="5">
    <source>
        <dbReference type="ARBA" id="ARBA00023136"/>
    </source>
</evidence>
<keyword evidence="5 7" id="KW-0472">Membrane</keyword>
<feature type="domain" description="Ion transport" evidence="8">
    <location>
        <begin position="815"/>
        <end position="1087"/>
    </location>
</feature>
<evidence type="ECO:0000256" key="2">
    <source>
        <dbReference type="ARBA" id="ARBA00022692"/>
    </source>
</evidence>